<dbReference type="InterPro" id="IPR019442">
    <property type="entry name" value="THADA/TRM732_DUF2428"/>
</dbReference>
<dbReference type="InterPro" id="IPR056842">
    <property type="entry name" value="THADA-like_TPR_C"/>
</dbReference>
<evidence type="ECO:0000256" key="2">
    <source>
        <dbReference type="ARBA" id="ARBA00022694"/>
    </source>
</evidence>
<dbReference type="OrthoDB" id="73997at2759"/>
<protein>
    <recommendedName>
        <fullName evidence="3">tRNA (32-2'-O)-methyltransferase regulator THADA</fullName>
    </recommendedName>
</protein>
<dbReference type="PANTHER" id="PTHR14387:SF7">
    <property type="entry name" value="THYROID ADENOMA-ASSOCIATED PROTEIN"/>
    <property type="match status" value="1"/>
</dbReference>
<proteinExistence type="inferred from homology"/>
<evidence type="ECO:0000259" key="6">
    <source>
        <dbReference type="Pfam" id="PF25151"/>
    </source>
</evidence>
<evidence type="ECO:0000256" key="1">
    <source>
        <dbReference type="ARBA" id="ARBA00010409"/>
    </source>
</evidence>
<keyword evidence="2" id="KW-0819">tRNA processing</keyword>
<dbReference type="SUPFAM" id="SSF48371">
    <property type="entry name" value="ARM repeat"/>
    <property type="match status" value="2"/>
</dbReference>
<feature type="domain" description="DUF2428" evidence="4">
    <location>
        <begin position="898"/>
        <end position="1168"/>
    </location>
</feature>
<dbReference type="Pfam" id="PF25150">
    <property type="entry name" value="TPR_Trm732"/>
    <property type="match status" value="1"/>
</dbReference>
<dbReference type="InterPro" id="IPR056843">
    <property type="entry name" value="THADA-like_TPR"/>
</dbReference>
<feature type="domain" description="tRNA (32-2'-O)-methyltransferase regulator THADA-like C-terminal TPR repeats region" evidence="6">
    <location>
        <begin position="1171"/>
        <end position="1331"/>
    </location>
</feature>
<dbReference type="Pfam" id="PF10350">
    <property type="entry name" value="DUF2428"/>
    <property type="match status" value="1"/>
</dbReference>
<evidence type="ECO:0000313" key="7">
    <source>
        <dbReference type="EMBL" id="JAI24527.1"/>
    </source>
</evidence>
<feature type="non-terminal residue" evidence="7">
    <location>
        <position position="1"/>
    </location>
</feature>
<sequence>SAFAVFCCLYYYQISRFLKYHSLISKTFVFIFYINCWKEKPIKQKAMNSLNLRVSSVKTGDNVKKNAEMRTTLVTLPKLYENSDASYCIELKGANSISEQVTAVKNIFKNLSRDIQALQFLADLYFHCPLKHPVRNQILRLLITAARLGTGDTDETSIVNALSHTLQRLVEETRVETESSTWNFTITSMSGCFENFDSGLKAFQQSIVDVFPFLSSAVQKYLTELGVLSSPSVRNEYYLYVHNAIHLLLSCVQEYGAKVKEIHSDILKQLAALCQQIVRDDEIPMDPRTNSGILLAHNAKLTATYESFIQEVKLTKNPNEIALCVGIVNTFDHHDFQHISADIRDICSKIEEIANANATVPNILLCATRALYQISKIILTFELKQQAPPTDDAKLILRKLLIFTFGYLEHHMDSVRHLCRDLLRNTVAAAKKIKFDFLIQKIYDACNSDRLSLSMKCVVLQQTVAIMGADAIIHQCSEVFTNIFAEELGRDFMAKNLFETLMFASHKELRYEAWLKLWIEYLLVIATANDARLGDIEALIVKAVKCEPKIVKHIIQHPAEIPISTKLSVLWAVRTAGIEVDDFTEIMEQFSSNLVYSIICNSDETRIMALRLLVETNKSTELLTLLECENMLTFLEYNSNCQSPATRQKILALFDKALYRCEVNLVKVLKDYKPAKAVNAASAAGKGIGADAPLQLKFLRDVIKKLVENLFQGANFSRRSVSLQLLSTALQISNNRDISFDHVLPPYTVKALADVLADSYEANKASAASTLSFIETNLNCDLIQKHQLNITLAHICKNLTSVRPADSVTGAYQLQFYCNRNEHISSFGSYEPTQYQPYYYAALRWLLQELKAGLKLAKESLLQAAKLNPLYGILFAVRRILQLLEFDRLEVEIPWRIIIAELIVLCKELTTVVSPVVNSSSPEGHLPNDFSQLPPEYGEELTNPDANTKILSAKLAKADLSNVKTTPQMVLLCAWRTVKEVSLILGKIVLESRIQLSKFTEQFLITKEQLLEIGEHFKQLLAETKHRGAFEQAYVGFLKLCYRLWCLEVVDLNSLPMQWLRELLALIAKDEQLNEKICATRRSAGVPFMVQALITSELRVGSTKSLYYAMSHLLQLCAARERSAESRTHALNILRALFRCTDLNEAVVEYVSDGVICAIRGYNAETWSEKNSATLLFAALITRIFGVQRTRDSDNLNVRNKMTGRVFFLRYPKLYDFFLAQLQEASALVQQQQKAHNLHPLLLLLSRLYPSALEGTESNLKLSEFIPYIANCASCPDMQTRYLAAKAVVALVSKDAITVTVLQMCAEIVISADRSKTLNLNVLHGQLLQIYMLLKALKRPDAELVGDIAATLVVVQEKSQIKNAVILKLILDIFIEILQSQQTLSYEQQTIQNLLYFTTHKELYNAELSFYYPVLRKSFYIYNLHTLRLTLPFGALSDYLLCPPLTHATMHLEQAEVCLNVILLILGPEEMDLSEFEISHEEQRFVRALPVEMRDSLAAELRQSKALHATLKELLPKPLYYPECVMKAYAILSLLDNFDFTLSHLLKESRKHTGDVKSPLTMCVERLVLKQGGVDSKVSLSYLEYLLEISQAWNPDCLRLKAAQILSHIAVHFNKALEKKKLPFVRLFIGLTLALLMDDDFEIRDYTAKIVVSNLADDIGLKSVVSTMAQRLFLQSIADQLEEMRADDNYIIQIFKVINETATLGIGADEDVNNATNGSSSGSNSSASTVGDLEVFDKNEANIFAEPQKVIYDAIIVFKNTFTTRPKVLSFVGATQPL</sequence>
<evidence type="ECO:0000259" key="5">
    <source>
        <dbReference type="Pfam" id="PF25150"/>
    </source>
</evidence>
<comment type="similarity">
    <text evidence="1">Belongs to the THADA family.</text>
</comment>
<evidence type="ECO:0000256" key="3">
    <source>
        <dbReference type="ARBA" id="ARBA00035698"/>
    </source>
</evidence>
<dbReference type="EMBL" id="GDHF01027787">
    <property type="protein sequence ID" value="JAI24527.1"/>
    <property type="molecule type" value="Transcribed_RNA"/>
</dbReference>
<dbReference type="InterPro" id="IPR016024">
    <property type="entry name" value="ARM-type_fold"/>
</dbReference>
<reference evidence="7" key="1">
    <citation type="submission" date="2015-06" db="EMBL/GenBank/DDBJ databases">
        <authorList>
            <person name="Hoefler B.C."/>
            <person name="Straight P.D."/>
        </authorList>
    </citation>
    <scope>NUCLEOTIDE SEQUENCE</scope>
</reference>
<dbReference type="GO" id="GO:0030488">
    <property type="term" value="P:tRNA methylation"/>
    <property type="evidence" value="ECO:0007669"/>
    <property type="project" value="TreeGrafter"/>
</dbReference>
<gene>
    <name evidence="7" type="primary">THADA_3</name>
    <name evidence="7" type="ORF">c0_g1_i1</name>
</gene>
<dbReference type="InterPro" id="IPR051954">
    <property type="entry name" value="tRNA_methyltransferase_THADA"/>
</dbReference>
<feature type="domain" description="tRNA (32-2'-O)-methyltransferase regulator THADA-like TPR repeats region" evidence="5">
    <location>
        <begin position="514"/>
        <end position="738"/>
    </location>
</feature>
<evidence type="ECO:0000259" key="4">
    <source>
        <dbReference type="Pfam" id="PF10350"/>
    </source>
</evidence>
<organism evidence="7">
    <name type="scientific">Bactrocera latifrons</name>
    <name type="common">Malaysian fruit fly</name>
    <name type="synonym">Chaetodacus latifrons</name>
    <dbReference type="NCBI Taxonomy" id="174628"/>
    <lineage>
        <taxon>Eukaryota</taxon>
        <taxon>Metazoa</taxon>
        <taxon>Ecdysozoa</taxon>
        <taxon>Arthropoda</taxon>
        <taxon>Hexapoda</taxon>
        <taxon>Insecta</taxon>
        <taxon>Pterygota</taxon>
        <taxon>Neoptera</taxon>
        <taxon>Endopterygota</taxon>
        <taxon>Diptera</taxon>
        <taxon>Brachycera</taxon>
        <taxon>Muscomorpha</taxon>
        <taxon>Tephritoidea</taxon>
        <taxon>Tephritidae</taxon>
        <taxon>Bactrocera</taxon>
        <taxon>Bactrocera</taxon>
    </lineage>
</organism>
<dbReference type="GO" id="GO:0005829">
    <property type="term" value="C:cytosol"/>
    <property type="evidence" value="ECO:0007669"/>
    <property type="project" value="TreeGrafter"/>
</dbReference>
<dbReference type="Pfam" id="PF25151">
    <property type="entry name" value="TPR_Trm732_C"/>
    <property type="match status" value="1"/>
</dbReference>
<name>A0A0K8UCX9_BACLA</name>
<accession>A0A0K8UCX9</accession>
<dbReference type="PANTHER" id="PTHR14387">
    <property type="entry name" value="THADA/DEATH RECEPTOR INTERACTING PROTEIN"/>
    <property type="match status" value="1"/>
</dbReference>